<dbReference type="InterPro" id="IPR037730">
    <property type="entry name" value="IMP2"/>
</dbReference>
<dbReference type="GO" id="GO:0006627">
    <property type="term" value="P:protein processing involved in protein targeting to mitochondrion"/>
    <property type="evidence" value="ECO:0007669"/>
    <property type="project" value="InterPro"/>
</dbReference>
<dbReference type="InterPro" id="IPR000223">
    <property type="entry name" value="Pept_S26A_signal_pept_1"/>
</dbReference>
<evidence type="ECO:0000256" key="2">
    <source>
        <dbReference type="ARBA" id="ARBA00007066"/>
    </source>
</evidence>
<keyword evidence="9" id="KW-0496">Mitochondrion</keyword>
<feature type="active site" evidence="11">
    <location>
        <position position="85"/>
    </location>
</feature>
<evidence type="ECO:0000256" key="9">
    <source>
        <dbReference type="ARBA" id="ARBA00023128"/>
    </source>
</evidence>
<evidence type="ECO:0000256" key="11">
    <source>
        <dbReference type="PIRSR" id="PIRSR600223-1"/>
    </source>
</evidence>
<evidence type="ECO:0000256" key="3">
    <source>
        <dbReference type="ARBA" id="ARBA00013650"/>
    </source>
</evidence>
<protein>
    <recommendedName>
        <fullName evidence="3">Mitochondrial inner membrane protease subunit 2</fullName>
    </recommendedName>
</protein>
<keyword evidence="7" id="KW-0378">Hydrolase</keyword>
<gene>
    <name evidence="14" type="ORF">RDB_LOCUS51830</name>
</gene>
<evidence type="ECO:0000256" key="12">
    <source>
        <dbReference type="SAM" id="Phobius"/>
    </source>
</evidence>
<comment type="caution">
    <text evidence="14">The sequence shown here is derived from an EMBL/GenBank/DDBJ whole genome shotgun (WGS) entry which is preliminary data.</text>
</comment>
<sequence length="181" mass="20566">MSRHTSRELLRLLWIIPPALTFTSLIGTINVVSGSSMQPALNPEGPSQRDVVMVDRWSIVARHQYRRGDVVSLRSPLNPDLIIVKRILALGGDTVQTLPPYPDKYARVPDGYAWVEGDEPFRSRDSNHFGAVPLGLIESRIALVLWPFKRLGPVPQRVETKRVQVESSREKRRRIMIQPIE</sequence>
<dbReference type="AlphaFoldDB" id="A0A8H2WP13"/>
<dbReference type="GO" id="GO:0004252">
    <property type="term" value="F:serine-type endopeptidase activity"/>
    <property type="evidence" value="ECO:0007669"/>
    <property type="project" value="InterPro"/>
</dbReference>
<dbReference type="PANTHER" id="PTHR46041:SF2">
    <property type="entry name" value="MITOCHONDRIAL INNER MEMBRANE PROTEASE SUBUNIT 2"/>
    <property type="match status" value="1"/>
</dbReference>
<dbReference type="PANTHER" id="PTHR46041">
    <property type="entry name" value="MITOCHONDRIAL INNER MEMBRANE PROTEASE SUBUNIT 2"/>
    <property type="match status" value="1"/>
</dbReference>
<organism evidence="14 15">
    <name type="scientific">Rhizoctonia solani</name>
    <dbReference type="NCBI Taxonomy" id="456999"/>
    <lineage>
        <taxon>Eukaryota</taxon>
        <taxon>Fungi</taxon>
        <taxon>Dikarya</taxon>
        <taxon>Basidiomycota</taxon>
        <taxon>Agaricomycotina</taxon>
        <taxon>Agaricomycetes</taxon>
        <taxon>Cantharellales</taxon>
        <taxon>Ceratobasidiaceae</taxon>
        <taxon>Rhizoctonia</taxon>
    </lineage>
</organism>
<evidence type="ECO:0000256" key="1">
    <source>
        <dbReference type="ARBA" id="ARBA00004434"/>
    </source>
</evidence>
<feature type="active site" evidence="11">
    <location>
        <position position="36"/>
    </location>
</feature>
<evidence type="ECO:0000259" key="13">
    <source>
        <dbReference type="Pfam" id="PF10502"/>
    </source>
</evidence>
<keyword evidence="8 12" id="KW-1133">Transmembrane helix</keyword>
<dbReference type="GO" id="GO:0042720">
    <property type="term" value="C:mitochondrial inner membrane peptidase complex"/>
    <property type="evidence" value="ECO:0007669"/>
    <property type="project" value="InterPro"/>
</dbReference>
<evidence type="ECO:0000256" key="5">
    <source>
        <dbReference type="ARBA" id="ARBA00022692"/>
    </source>
</evidence>
<dbReference type="SUPFAM" id="SSF51306">
    <property type="entry name" value="LexA/Signal peptidase"/>
    <property type="match status" value="1"/>
</dbReference>
<dbReference type="Proteomes" id="UP000663846">
    <property type="component" value="Unassembled WGS sequence"/>
</dbReference>
<evidence type="ECO:0000256" key="8">
    <source>
        <dbReference type="ARBA" id="ARBA00022989"/>
    </source>
</evidence>
<dbReference type="Gene3D" id="2.10.109.10">
    <property type="entry name" value="Umud Fragment, subunit A"/>
    <property type="match status" value="1"/>
</dbReference>
<dbReference type="InterPro" id="IPR019533">
    <property type="entry name" value="Peptidase_S26"/>
</dbReference>
<evidence type="ECO:0000256" key="6">
    <source>
        <dbReference type="ARBA" id="ARBA00022792"/>
    </source>
</evidence>
<evidence type="ECO:0000256" key="7">
    <source>
        <dbReference type="ARBA" id="ARBA00022801"/>
    </source>
</evidence>
<dbReference type="CDD" id="cd06530">
    <property type="entry name" value="S26_SPase_I"/>
    <property type="match status" value="1"/>
</dbReference>
<keyword evidence="4" id="KW-0645">Protease</keyword>
<dbReference type="GO" id="GO:0006465">
    <property type="term" value="P:signal peptide processing"/>
    <property type="evidence" value="ECO:0007669"/>
    <property type="project" value="InterPro"/>
</dbReference>
<keyword evidence="6" id="KW-0999">Mitochondrion inner membrane</keyword>
<evidence type="ECO:0000313" key="15">
    <source>
        <dbReference type="Proteomes" id="UP000663846"/>
    </source>
</evidence>
<evidence type="ECO:0000256" key="4">
    <source>
        <dbReference type="ARBA" id="ARBA00022670"/>
    </source>
</evidence>
<evidence type="ECO:0000313" key="14">
    <source>
        <dbReference type="EMBL" id="CAE6397826.1"/>
    </source>
</evidence>
<comment type="subcellular location">
    <subcellularLocation>
        <location evidence="1">Mitochondrion inner membrane</location>
        <topology evidence="1">Single-pass membrane protein</topology>
    </subcellularLocation>
</comment>
<keyword evidence="10 12" id="KW-0472">Membrane</keyword>
<dbReference type="EMBL" id="CAJMWS010000300">
    <property type="protein sequence ID" value="CAE6397826.1"/>
    <property type="molecule type" value="Genomic_DNA"/>
</dbReference>
<dbReference type="Pfam" id="PF10502">
    <property type="entry name" value="Peptidase_S26"/>
    <property type="match status" value="1"/>
</dbReference>
<evidence type="ECO:0000256" key="10">
    <source>
        <dbReference type="ARBA" id="ARBA00023136"/>
    </source>
</evidence>
<dbReference type="PRINTS" id="PR00727">
    <property type="entry name" value="LEADERPTASE"/>
</dbReference>
<name>A0A8H2WP13_9AGAM</name>
<dbReference type="InterPro" id="IPR036286">
    <property type="entry name" value="LexA/Signal_pep-like_sf"/>
</dbReference>
<proteinExistence type="inferred from homology"/>
<reference evidence="14" key="1">
    <citation type="submission" date="2021-01" db="EMBL/GenBank/DDBJ databases">
        <authorList>
            <person name="Kaushik A."/>
        </authorList>
    </citation>
    <scope>NUCLEOTIDE SEQUENCE</scope>
    <source>
        <strain evidence="14">AG1-1C</strain>
    </source>
</reference>
<keyword evidence="5 12" id="KW-0812">Transmembrane</keyword>
<feature type="domain" description="Peptidase S26" evidence="13">
    <location>
        <begin position="19"/>
        <end position="96"/>
    </location>
</feature>
<feature type="transmembrane region" description="Helical" evidence="12">
    <location>
        <begin position="12"/>
        <end position="32"/>
    </location>
</feature>
<comment type="similarity">
    <text evidence="2">Belongs to the peptidase S26 family. IMP2 subfamily.</text>
</comment>
<accession>A0A8H2WP13</accession>
<dbReference type="FunFam" id="2.10.109.10:FF:000005">
    <property type="entry name" value="Mitochondrial inner membrane protease subunit"/>
    <property type="match status" value="1"/>
</dbReference>